<keyword evidence="2 4" id="KW-0442">Lipid degradation</keyword>
<evidence type="ECO:0000256" key="3">
    <source>
        <dbReference type="ARBA" id="ARBA00023098"/>
    </source>
</evidence>
<dbReference type="PROSITE" id="PS51635">
    <property type="entry name" value="PNPLA"/>
    <property type="match status" value="1"/>
</dbReference>
<evidence type="ECO:0000313" key="6">
    <source>
        <dbReference type="EMBL" id="CAB4129937.1"/>
    </source>
</evidence>
<dbReference type="Pfam" id="PF01734">
    <property type="entry name" value="Patatin"/>
    <property type="match status" value="1"/>
</dbReference>
<accession>A0A6J5LA49</accession>
<feature type="short sequence motif" description="DGA/G" evidence="4">
    <location>
        <begin position="175"/>
        <end position="177"/>
    </location>
</feature>
<proteinExistence type="predicted"/>
<sequence length="289" mass="31911">MKKIGIVLGGGGAKGAFQIGVLECLLASIKNSKDQLVSISGTSIGAMNGAFVAAGQFNKLKEHWAKWSNKTCPLTQTGPFGSTASLLTSGYSYKSKPTFDFFKQQLDIKALRNSAISYTNTRIRLSDSEVLLGGTYSASYADSKKDDDLIYEIMASMAAIPLVPIVNVYGEGCVDGGFRDTVPVKAMLTTNDQMLDHIYVIGCNPINRLPKNQKFTNTIWSLIDKMQFGYDMLWDEVSRNDISLGNLKHWDVDHYTVICPEEQILSAAEFDPVKIKKATQHGRDMWNQL</sequence>
<evidence type="ECO:0000256" key="4">
    <source>
        <dbReference type="PROSITE-ProRule" id="PRU01161"/>
    </source>
</evidence>
<dbReference type="InterPro" id="IPR050301">
    <property type="entry name" value="NTE"/>
</dbReference>
<dbReference type="PANTHER" id="PTHR14226">
    <property type="entry name" value="NEUROPATHY TARGET ESTERASE/SWISS CHEESE D.MELANOGASTER"/>
    <property type="match status" value="1"/>
</dbReference>
<feature type="active site" description="Proton acceptor" evidence="4">
    <location>
        <position position="175"/>
    </location>
</feature>
<name>A0A6J5LA49_9CAUD</name>
<dbReference type="EMBL" id="LR796237">
    <property type="protein sequence ID" value="CAB4129937.1"/>
    <property type="molecule type" value="Genomic_DNA"/>
</dbReference>
<evidence type="ECO:0000256" key="2">
    <source>
        <dbReference type="ARBA" id="ARBA00022963"/>
    </source>
</evidence>
<gene>
    <name evidence="6" type="ORF">UFOVP116_188</name>
</gene>
<keyword evidence="1 4" id="KW-0378">Hydrolase</keyword>
<feature type="active site" description="Nucleophile" evidence="4">
    <location>
        <position position="43"/>
    </location>
</feature>
<feature type="short sequence motif" description="GXGXXG" evidence="4">
    <location>
        <begin position="10"/>
        <end position="15"/>
    </location>
</feature>
<dbReference type="GO" id="GO:0016787">
    <property type="term" value="F:hydrolase activity"/>
    <property type="evidence" value="ECO:0007669"/>
    <property type="project" value="UniProtKB-UniRule"/>
</dbReference>
<organism evidence="6">
    <name type="scientific">uncultured Caudovirales phage</name>
    <dbReference type="NCBI Taxonomy" id="2100421"/>
    <lineage>
        <taxon>Viruses</taxon>
        <taxon>Duplodnaviria</taxon>
        <taxon>Heunggongvirae</taxon>
        <taxon>Uroviricota</taxon>
        <taxon>Caudoviricetes</taxon>
        <taxon>Peduoviridae</taxon>
        <taxon>Maltschvirus</taxon>
        <taxon>Maltschvirus maltsch</taxon>
    </lineage>
</organism>
<feature type="domain" description="PNPLA" evidence="5">
    <location>
        <begin position="6"/>
        <end position="188"/>
    </location>
</feature>
<dbReference type="GO" id="GO:0016042">
    <property type="term" value="P:lipid catabolic process"/>
    <property type="evidence" value="ECO:0007669"/>
    <property type="project" value="UniProtKB-UniRule"/>
</dbReference>
<dbReference type="SUPFAM" id="SSF52151">
    <property type="entry name" value="FabD/lysophospholipase-like"/>
    <property type="match status" value="1"/>
</dbReference>
<protein>
    <submittedName>
        <fullName evidence="6">RssA Predicted esterase of the alpha-beta hydrolase superfamily</fullName>
    </submittedName>
</protein>
<keyword evidence="3 4" id="KW-0443">Lipid metabolism</keyword>
<feature type="short sequence motif" description="GXSXG" evidence="4">
    <location>
        <begin position="41"/>
        <end position="45"/>
    </location>
</feature>
<reference evidence="6" key="1">
    <citation type="submission" date="2020-04" db="EMBL/GenBank/DDBJ databases">
        <authorList>
            <person name="Chiriac C."/>
            <person name="Salcher M."/>
            <person name="Ghai R."/>
            <person name="Kavagutti S V."/>
        </authorList>
    </citation>
    <scope>NUCLEOTIDE SEQUENCE</scope>
</reference>
<dbReference type="InterPro" id="IPR002641">
    <property type="entry name" value="PNPLA_dom"/>
</dbReference>
<dbReference type="PANTHER" id="PTHR14226:SF29">
    <property type="entry name" value="NEUROPATHY TARGET ESTERASE SWS"/>
    <property type="match status" value="1"/>
</dbReference>
<evidence type="ECO:0000259" key="5">
    <source>
        <dbReference type="PROSITE" id="PS51635"/>
    </source>
</evidence>
<dbReference type="InterPro" id="IPR016035">
    <property type="entry name" value="Acyl_Trfase/lysoPLipase"/>
</dbReference>
<evidence type="ECO:0000256" key="1">
    <source>
        <dbReference type="ARBA" id="ARBA00022801"/>
    </source>
</evidence>
<dbReference type="Gene3D" id="3.40.1090.10">
    <property type="entry name" value="Cytosolic phospholipase A2 catalytic domain"/>
    <property type="match status" value="1"/>
</dbReference>